<keyword evidence="3" id="KW-1185">Reference proteome</keyword>
<feature type="region of interest" description="Disordered" evidence="1">
    <location>
        <begin position="33"/>
        <end position="56"/>
    </location>
</feature>
<evidence type="ECO:0000313" key="2">
    <source>
        <dbReference type="EMBL" id="KAF9873409.1"/>
    </source>
</evidence>
<sequence>MSNNNNNNNNDPFGYNAKWNSAADAATGTTRDQRGFFDDYRQTNGPNAGRPWMRGTNGIYNTDTRGIIGNPFDQASRFGHPSDGFLPPGGIEMYPPGRTREQAMNDADSRGANGGAMGVNGEGADRGEGSLYGNLHGGSVGGGAPYANGHRGPGIWDSTGMMGGHWPGTRPDYPNGFAPPTRVNDRRRMYGMPPADWAGADGQFRPRGAPPPGWEEGAEGGRAYYGSGYNTTRRF</sequence>
<proteinExistence type="predicted"/>
<feature type="region of interest" description="Disordered" evidence="1">
    <location>
        <begin position="107"/>
        <end position="132"/>
    </location>
</feature>
<gene>
    <name evidence="2" type="ORF">CkaCkLH20_09222</name>
</gene>
<reference evidence="2" key="2">
    <citation type="submission" date="2020-11" db="EMBL/GenBank/DDBJ databases">
        <title>Whole genome sequencing of Colletotrichum sp.</title>
        <authorList>
            <person name="Li H."/>
        </authorList>
    </citation>
    <scope>NUCLEOTIDE SEQUENCE</scope>
    <source>
        <strain evidence="2">CkLH20</strain>
    </source>
</reference>
<accession>A0A9P6HZC1</accession>
<dbReference type="Proteomes" id="UP000781932">
    <property type="component" value="Unassembled WGS sequence"/>
</dbReference>
<evidence type="ECO:0000256" key="1">
    <source>
        <dbReference type="SAM" id="MobiDB-lite"/>
    </source>
</evidence>
<reference evidence="2" key="1">
    <citation type="submission" date="2020-03" db="EMBL/GenBank/DDBJ databases">
        <authorList>
            <person name="He L."/>
        </authorList>
    </citation>
    <scope>NUCLEOTIDE SEQUENCE</scope>
    <source>
        <strain evidence="2">CkLH20</strain>
    </source>
</reference>
<dbReference type="RefSeq" id="XP_038742870.1">
    <property type="nucleotide sequence ID" value="XM_038891937.1"/>
</dbReference>
<feature type="region of interest" description="Disordered" evidence="1">
    <location>
        <begin position="195"/>
        <end position="235"/>
    </location>
</feature>
<evidence type="ECO:0000313" key="3">
    <source>
        <dbReference type="Proteomes" id="UP000781932"/>
    </source>
</evidence>
<organism evidence="2 3">
    <name type="scientific">Colletotrichum karsti</name>
    <dbReference type="NCBI Taxonomy" id="1095194"/>
    <lineage>
        <taxon>Eukaryota</taxon>
        <taxon>Fungi</taxon>
        <taxon>Dikarya</taxon>
        <taxon>Ascomycota</taxon>
        <taxon>Pezizomycotina</taxon>
        <taxon>Sordariomycetes</taxon>
        <taxon>Hypocreomycetidae</taxon>
        <taxon>Glomerellales</taxon>
        <taxon>Glomerellaceae</taxon>
        <taxon>Colletotrichum</taxon>
        <taxon>Colletotrichum boninense species complex</taxon>
    </lineage>
</organism>
<comment type="caution">
    <text evidence="2">The sequence shown here is derived from an EMBL/GenBank/DDBJ whole genome shotgun (WGS) entry which is preliminary data.</text>
</comment>
<name>A0A9P6HZC1_9PEZI</name>
<dbReference type="AlphaFoldDB" id="A0A9P6HZC1"/>
<dbReference type="EMBL" id="JAATWM020000032">
    <property type="protein sequence ID" value="KAF9873409.1"/>
    <property type="molecule type" value="Genomic_DNA"/>
</dbReference>
<feature type="compositionally biased region" description="Gly residues" evidence="1">
    <location>
        <begin position="112"/>
        <end position="121"/>
    </location>
</feature>
<dbReference type="GeneID" id="62165011"/>
<protein>
    <submittedName>
        <fullName evidence="2">Uncharacterized protein</fullName>
    </submittedName>
</protein>